<evidence type="ECO:0000313" key="2">
    <source>
        <dbReference type="EMBL" id="ASS74075.1"/>
    </source>
</evidence>
<sequence length="1281" mass="133222">MADTMQTVGQLSQLERALDRVQRGWSRFNAEMQRSDGVMHRVYQTGNMASDGLMKLSNISLGLVIDQATALAGKMKEIGQEALNVSADTEVMAVTLRKVYQAEGPAIYKQLNQIAEGSLHDKSDILKALKTLHASGMGDDKSVKMVGDWAAAKGKTMSEVADVFKMINGGDYARAVQFAIDNGIRRDDLINTEKLEFGGVNNADYRGKAGADKTEALKTAIINQIGEKYIGTMDEQASSYRGIWGTIGLQVEKLYLKAMGFDENTLSFRSDSLFMKIKEASLAVQEAMSSVLSLGALQDDSLSIWEKTGAVLSELNTKLWEWYTKSGKKTIEDIAFNLGEGFGKLLMSVFGMSLDSDQNLFISAGKTIATGLYNGFKESFDLSGLIDTSMGQLTATLGGAWLGGKLFGPGGALIGAGLVGGGATLFNGKNDGWGDVVAAGGLATAAFMGLKGGKNLLGGGLIGSLKDKFFKKKEVDSGKLMVGKMDKVISRLDKIIQCVCARCDCDNVKNRNGSRNGGGNRSQARGATRALPSAATRALPSAVTRALPSAVTRALPAGATRALPAGATRALPAGATRALPAGATRALPAGATGALPAGATRALPAGATRALPAGATGALPAGATRALPAGVTGALPAGVTGALPAGATRALPAGATRALPAEATQALPAGATRALPAGAMRALTGGAALALPGSVMLDAPDRAPRLMPNGATQVLPGAGADRAGSGRQSSINRPQGPGRWVPTGQAGVDVWEPETSARSATARSGATRGGGMKGAFGKVARKIPFLGALLGGLAVAESSDPLATGAQVAGSLAGGFAGGQAGAALGAAIGSIVPGAGTAIGAVVGGGIGSIAGAIGGEEAVVWIQTHMDSIKGVLFDGWEGIKNFFGGIGNWFGGLFDTIGTAVTDGFSAVTNFFTQIPTFFSDTWDRVIEGVTSFGSNLWNGLTGWVDRAISSLVEIFLDIPYYVGYGIGQAAKFITETLPQMWMQFQTWIGQLPANIWNWMQGVWTNFSTWLTQTAVDVAVWAVNIWNQFTTWVGQLPAAIWNWMQALWTNMTTWLGQLWTDAGIWLSNLATSFSTWFETAVTNAVQWVQELPGRIASFIQSIPERVEAFIAGVGETFLKLGATIIDSIASGITSALQKVTGVVSWAIEKASAGFDFVVSSVSKGYSDGKSGKSATTGGVAKQYHGGGLVDEEGWAILKRKEMVLDENLSSFIRTSASQATGTAPAGAGTEVNVQIGALANTLNVREEADIQQIASSLSAELRRVLSNQGAYRLGEVAR</sequence>
<dbReference type="KEGG" id="tab:CIG75_03130"/>
<dbReference type="EMBL" id="CP022657">
    <property type="protein sequence ID" value="ASS74075.1"/>
    <property type="molecule type" value="Genomic_DNA"/>
</dbReference>
<feature type="region of interest" description="Disordered" evidence="1">
    <location>
        <begin position="510"/>
        <end position="535"/>
    </location>
</feature>
<accession>A0A223CXW8</accession>
<protein>
    <recommendedName>
        <fullName evidence="4">Phage tail tape measure protein domain-containing protein</fullName>
    </recommendedName>
</protein>
<dbReference type="PANTHER" id="PTHR21525:SF9">
    <property type="entry name" value="CHANNEL_COLICIN DOMAIN-CONTAINING PROTEIN"/>
    <property type="match status" value="1"/>
</dbReference>
<organism evidence="2 3">
    <name type="scientific">Tumebacillus algifaecis</name>
    <dbReference type="NCBI Taxonomy" id="1214604"/>
    <lineage>
        <taxon>Bacteria</taxon>
        <taxon>Bacillati</taxon>
        <taxon>Bacillota</taxon>
        <taxon>Bacilli</taxon>
        <taxon>Bacillales</taxon>
        <taxon>Alicyclobacillaceae</taxon>
        <taxon>Tumebacillus</taxon>
    </lineage>
</organism>
<evidence type="ECO:0008006" key="4">
    <source>
        <dbReference type="Google" id="ProtNLM"/>
    </source>
</evidence>
<evidence type="ECO:0000256" key="1">
    <source>
        <dbReference type="SAM" id="MobiDB-lite"/>
    </source>
</evidence>
<name>A0A223CXW8_9BACL</name>
<reference evidence="2 3" key="1">
    <citation type="journal article" date="2015" name="Int. J. Syst. Evol. Microbiol.">
        <title>Tumebacillus algifaecis sp. nov., isolated from decomposing algal scum.</title>
        <authorList>
            <person name="Wu Y.F."/>
            <person name="Zhang B."/>
            <person name="Xing P."/>
            <person name="Wu Q.L."/>
            <person name="Liu S.J."/>
        </authorList>
    </citation>
    <scope>NUCLEOTIDE SEQUENCE [LARGE SCALE GENOMIC DNA]</scope>
    <source>
        <strain evidence="2 3">THMBR28</strain>
    </source>
</reference>
<keyword evidence="3" id="KW-1185">Reference proteome</keyword>
<proteinExistence type="predicted"/>
<gene>
    <name evidence="2" type="ORF">CIG75_03130</name>
</gene>
<dbReference type="PANTHER" id="PTHR21525">
    <property type="entry name" value="MOTILE SPERM PROTEIN"/>
    <property type="match status" value="1"/>
</dbReference>
<dbReference type="OrthoDB" id="90760at2"/>
<dbReference type="RefSeq" id="WP_094235334.1">
    <property type="nucleotide sequence ID" value="NZ_CP022657.1"/>
</dbReference>
<feature type="region of interest" description="Disordered" evidence="1">
    <location>
        <begin position="710"/>
        <end position="742"/>
    </location>
</feature>
<evidence type="ECO:0000313" key="3">
    <source>
        <dbReference type="Proteomes" id="UP000214688"/>
    </source>
</evidence>
<dbReference type="Proteomes" id="UP000214688">
    <property type="component" value="Chromosome"/>
</dbReference>